<dbReference type="InterPro" id="IPR011037">
    <property type="entry name" value="Pyrv_Knase-like_insert_dom_sf"/>
</dbReference>
<dbReference type="PANTHER" id="PTHR30212">
    <property type="entry name" value="PROTEIN YIIM"/>
    <property type="match status" value="1"/>
</dbReference>
<dbReference type="PROSITE" id="PS51340">
    <property type="entry name" value="MOSC"/>
    <property type="match status" value="1"/>
</dbReference>
<evidence type="ECO:0000259" key="1">
    <source>
        <dbReference type="PROSITE" id="PS51340"/>
    </source>
</evidence>
<dbReference type="RefSeq" id="WP_050061600.1">
    <property type="nucleotide sequence ID" value="NZ_JACHEK010000006.1"/>
</dbReference>
<dbReference type="GO" id="GO:0030170">
    <property type="term" value="F:pyridoxal phosphate binding"/>
    <property type="evidence" value="ECO:0007669"/>
    <property type="project" value="InterPro"/>
</dbReference>
<dbReference type="PANTHER" id="PTHR30212:SF2">
    <property type="entry name" value="PROTEIN YIIM"/>
    <property type="match status" value="1"/>
</dbReference>
<dbReference type="SUPFAM" id="SSF50800">
    <property type="entry name" value="PK beta-barrel domain-like"/>
    <property type="match status" value="1"/>
</dbReference>
<dbReference type="EMBL" id="JACHEK010000006">
    <property type="protein sequence ID" value="MBB6145298.1"/>
    <property type="molecule type" value="Genomic_DNA"/>
</dbReference>
<keyword evidence="3" id="KW-1185">Reference proteome</keyword>
<dbReference type="AlphaFoldDB" id="A0A841K3T6"/>
<dbReference type="Proteomes" id="UP000538666">
    <property type="component" value="Unassembled WGS sequence"/>
</dbReference>
<evidence type="ECO:0000313" key="3">
    <source>
        <dbReference type="Proteomes" id="UP000538666"/>
    </source>
</evidence>
<evidence type="ECO:0000313" key="2">
    <source>
        <dbReference type="EMBL" id="MBB6145298.1"/>
    </source>
</evidence>
<dbReference type="GO" id="GO:0003824">
    <property type="term" value="F:catalytic activity"/>
    <property type="evidence" value="ECO:0007669"/>
    <property type="project" value="InterPro"/>
</dbReference>
<feature type="domain" description="MOSC" evidence="1">
    <location>
        <begin position="35"/>
        <end position="170"/>
    </location>
</feature>
<dbReference type="Gene3D" id="2.40.33.20">
    <property type="entry name" value="PK beta-barrel domain-like"/>
    <property type="match status" value="1"/>
</dbReference>
<organism evidence="2 3">
    <name type="scientific">Silvibacterium bohemicum</name>
    <dbReference type="NCBI Taxonomy" id="1577686"/>
    <lineage>
        <taxon>Bacteria</taxon>
        <taxon>Pseudomonadati</taxon>
        <taxon>Acidobacteriota</taxon>
        <taxon>Terriglobia</taxon>
        <taxon>Terriglobales</taxon>
        <taxon>Acidobacteriaceae</taxon>
        <taxon>Silvibacterium</taxon>
    </lineage>
</organism>
<protein>
    <submittedName>
        <fullName evidence="2">MOSC domain-containing protein YiiM</fullName>
    </submittedName>
</protein>
<name>A0A841K3T6_9BACT</name>
<accession>A0A841K3T6</accession>
<reference evidence="2 3" key="1">
    <citation type="submission" date="2020-08" db="EMBL/GenBank/DDBJ databases">
        <title>Genomic Encyclopedia of Type Strains, Phase IV (KMG-IV): sequencing the most valuable type-strain genomes for metagenomic binning, comparative biology and taxonomic classification.</title>
        <authorList>
            <person name="Goeker M."/>
        </authorList>
    </citation>
    <scope>NUCLEOTIDE SEQUENCE [LARGE SCALE GENOMIC DNA]</scope>
    <source>
        <strain evidence="2 3">DSM 103733</strain>
    </source>
</reference>
<proteinExistence type="predicted"/>
<dbReference type="InterPro" id="IPR052353">
    <property type="entry name" value="Benzoxazolinone_Detox_Enz"/>
</dbReference>
<sequence>MHASSQYDVQSVNVSGALRDVEFAGQTIRTGYFKQPVGTNVSVYRLGLEGDVQADRTVHGGADKAVYFYPHEHYAGWEVLLGSGPLPAGSFGENITTNGLTEEDVCIGDVLRIGSALLQVTQPRSPCYKLQIKFQRPDIVALFVRRGLPGWYASVLREGSLGPGDVIEVVSRAPERISVADIWKYSFGMGTDADMQRQMMELTALPMFWKRRIAQLPINEFA</sequence>
<dbReference type="InterPro" id="IPR005302">
    <property type="entry name" value="MoCF_Sase_C"/>
</dbReference>
<dbReference type="GO" id="GO:0030151">
    <property type="term" value="F:molybdenum ion binding"/>
    <property type="evidence" value="ECO:0007669"/>
    <property type="project" value="InterPro"/>
</dbReference>
<gene>
    <name evidence="2" type="ORF">HNQ77_003256</name>
</gene>
<dbReference type="Pfam" id="PF03473">
    <property type="entry name" value="MOSC"/>
    <property type="match status" value="1"/>
</dbReference>
<dbReference type="OrthoDB" id="9786134at2"/>
<comment type="caution">
    <text evidence="2">The sequence shown here is derived from an EMBL/GenBank/DDBJ whole genome shotgun (WGS) entry which is preliminary data.</text>
</comment>